<dbReference type="KEGG" id="clec:106665204"/>
<accession>A0A8I6RK60</accession>
<evidence type="ECO:0000313" key="3">
    <source>
        <dbReference type="Proteomes" id="UP000494040"/>
    </source>
</evidence>
<dbReference type="GO" id="GO:0005549">
    <property type="term" value="F:odorant binding"/>
    <property type="evidence" value="ECO:0007669"/>
    <property type="project" value="InterPro"/>
</dbReference>
<dbReference type="Gene3D" id="1.10.238.20">
    <property type="entry name" value="Pheromone/general odorant binding protein domain"/>
    <property type="match status" value="1"/>
</dbReference>
<dbReference type="SUPFAM" id="SSF47565">
    <property type="entry name" value="Insect pheromone/odorant-binding proteins"/>
    <property type="match status" value="1"/>
</dbReference>
<reference evidence="2" key="1">
    <citation type="submission" date="2022-01" db="UniProtKB">
        <authorList>
            <consortium name="EnsemblMetazoa"/>
        </authorList>
    </citation>
    <scope>IDENTIFICATION</scope>
</reference>
<protein>
    <recommendedName>
        <fullName evidence="4">Odorant binding protein</fullName>
    </recommendedName>
</protein>
<dbReference type="CDD" id="cd23992">
    <property type="entry name" value="PBP_GOBP"/>
    <property type="match status" value="1"/>
</dbReference>
<evidence type="ECO:0000313" key="2">
    <source>
        <dbReference type="EnsemblMetazoa" id="XP_014246950.1"/>
    </source>
</evidence>
<feature type="chain" id="PRO_5035256260" description="Odorant binding protein" evidence="1">
    <location>
        <begin position="25"/>
        <end position="220"/>
    </location>
</feature>
<keyword evidence="1" id="KW-0732">Signal</keyword>
<dbReference type="OrthoDB" id="8178339at2759"/>
<sequence>MNSMSTVKNVVCCYVFLFILSVFGSREDVRATLQICKKGLDVSDEELEAFIKPAVPKTDYEKCLWACTLKAYNIIKEGKYDPDMALDVARDMLKNRPEGLKKIENFINYTRQEVEEMDDECELASEIVHCYGKYEKFEEEFDEDYPQVSRPDTYESPGFRLSPSMIMAGGRLALRFLMNGIEQGVGRFIPGLKDIIDGWKNYGLGIIRPMTGDRPEPDDF</sequence>
<dbReference type="EnsemblMetazoa" id="XM_014391464.1">
    <property type="protein sequence ID" value="XP_014246950.1"/>
    <property type="gene ID" value="LOC106665204"/>
</dbReference>
<evidence type="ECO:0000256" key="1">
    <source>
        <dbReference type="SAM" id="SignalP"/>
    </source>
</evidence>
<dbReference type="InterPro" id="IPR036728">
    <property type="entry name" value="PBP_GOBP_sf"/>
</dbReference>
<proteinExistence type="predicted"/>
<evidence type="ECO:0008006" key="4">
    <source>
        <dbReference type="Google" id="ProtNLM"/>
    </source>
</evidence>
<dbReference type="GeneID" id="106665204"/>
<dbReference type="InterPro" id="IPR006170">
    <property type="entry name" value="PBP/GOBP"/>
</dbReference>
<name>A0A8I6RK60_CIMLE</name>
<dbReference type="Proteomes" id="UP000494040">
    <property type="component" value="Unassembled WGS sequence"/>
</dbReference>
<dbReference type="AlphaFoldDB" id="A0A8I6RK60"/>
<keyword evidence="3" id="KW-1185">Reference proteome</keyword>
<dbReference type="Pfam" id="PF01395">
    <property type="entry name" value="PBP_GOBP"/>
    <property type="match status" value="1"/>
</dbReference>
<organism evidence="2 3">
    <name type="scientific">Cimex lectularius</name>
    <name type="common">Bed bug</name>
    <name type="synonym">Acanthia lectularia</name>
    <dbReference type="NCBI Taxonomy" id="79782"/>
    <lineage>
        <taxon>Eukaryota</taxon>
        <taxon>Metazoa</taxon>
        <taxon>Ecdysozoa</taxon>
        <taxon>Arthropoda</taxon>
        <taxon>Hexapoda</taxon>
        <taxon>Insecta</taxon>
        <taxon>Pterygota</taxon>
        <taxon>Neoptera</taxon>
        <taxon>Paraneoptera</taxon>
        <taxon>Hemiptera</taxon>
        <taxon>Heteroptera</taxon>
        <taxon>Panheteroptera</taxon>
        <taxon>Cimicomorpha</taxon>
        <taxon>Cimicidae</taxon>
        <taxon>Cimex</taxon>
    </lineage>
</organism>
<dbReference type="RefSeq" id="XP_014246950.1">
    <property type="nucleotide sequence ID" value="XM_014391464.1"/>
</dbReference>
<feature type="signal peptide" evidence="1">
    <location>
        <begin position="1"/>
        <end position="24"/>
    </location>
</feature>